<comment type="caution">
    <text evidence="2">The sequence shown here is derived from an EMBL/GenBank/DDBJ whole genome shotgun (WGS) entry which is preliminary data.</text>
</comment>
<proteinExistence type="predicted"/>
<feature type="compositionally biased region" description="Low complexity" evidence="1">
    <location>
        <begin position="81"/>
        <end position="110"/>
    </location>
</feature>
<feature type="region of interest" description="Disordered" evidence="1">
    <location>
        <begin position="81"/>
        <end position="117"/>
    </location>
</feature>
<name>A0AAV7XXW9_9NEOP</name>
<gene>
    <name evidence="2" type="ORF">ONE63_006554</name>
</gene>
<evidence type="ECO:0008006" key="4">
    <source>
        <dbReference type="Google" id="ProtNLM"/>
    </source>
</evidence>
<protein>
    <recommendedName>
        <fullName evidence="4">Transposase</fullName>
    </recommendedName>
</protein>
<sequence length="154" mass="16723">MAEIDRINHRVRPHPAYVPTEDWLNSACSVYNLMRKLNFRVDPSETPSVAHEEVPEPCWKLRTRVKSGELPLCAVAVSTPHARPTAPPAVAAAAAAAGPAPLAEPGRAAASNIDTRQPSAESIRKFGVLITKESNRGHAKECEQRRVLGVVPHE</sequence>
<accession>A0AAV7XXW9</accession>
<dbReference type="EMBL" id="JAPTSV010000003">
    <property type="protein sequence ID" value="KAJ1529813.1"/>
    <property type="molecule type" value="Genomic_DNA"/>
</dbReference>
<evidence type="ECO:0000313" key="3">
    <source>
        <dbReference type="Proteomes" id="UP001075354"/>
    </source>
</evidence>
<reference evidence="2" key="1">
    <citation type="submission" date="2022-12" db="EMBL/GenBank/DDBJ databases">
        <title>Chromosome-level genome assembly of the bean flower thrips Megalurothrips usitatus.</title>
        <authorList>
            <person name="Ma L."/>
            <person name="Liu Q."/>
            <person name="Li H."/>
            <person name="Cai W."/>
        </authorList>
    </citation>
    <scope>NUCLEOTIDE SEQUENCE</scope>
    <source>
        <strain evidence="2">Cailab_2022a</strain>
    </source>
</reference>
<dbReference type="Proteomes" id="UP001075354">
    <property type="component" value="Chromosome 3"/>
</dbReference>
<organism evidence="2 3">
    <name type="scientific">Megalurothrips usitatus</name>
    <name type="common">bean blossom thrips</name>
    <dbReference type="NCBI Taxonomy" id="439358"/>
    <lineage>
        <taxon>Eukaryota</taxon>
        <taxon>Metazoa</taxon>
        <taxon>Ecdysozoa</taxon>
        <taxon>Arthropoda</taxon>
        <taxon>Hexapoda</taxon>
        <taxon>Insecta</taxon>
        <taxon>Pterygota</taxon>
        <taxon>Neoptera</taxon>
        <taxon>Paraneoptera</taxon>
        <taxon>Thysanoptera</taxon>
        <taxon>Terebrantia</taxon>
        <taxon>Thripoidea</taxon>
        <taxon>Thripidae</taxon>
        <taxon>Megalurothrips</taxon>
    </lineage>
</organism>
<keyword evidence="3" id="KW-1185">Reference proteome</keyword>
<evidence type="ECO:0000256" key="1">
    <source>
        <dbReference type="SAM" id="MobiDB-lite"/>
    </source>
</evidence>
<dbReference type="AlphaFoldDB" id="A0AAV7XXW9"/>
<evidence type="ECO:0000313" key="2">
    <source>
        <dbReference type="EMBL" id="KAJ1529813.1"/>
    </source>
</evidence>